<evidence type="ECO:0000313" key="2">
    <source>
        <dbReference type="Proteomes" id="UP001223978"/>
    </source>
</evidence>
<evidence type="ECO:0000313" key="1">
    <source>
        <dbReference type="EMBL" id="MDI3408400.1"/>
    </source>
</evidence>
<keyword evidence="2" id="KW-1185">Reference proteome</keyword>
<dbReference type="Proteomes" id="UP001223978">
    <property type="component" value="Unassembled WGS sequence"/>
</dbReference>
<dbReference type="EMBL" id="JASCIQ010000045">
    <property type="protein sequence ID" value="MDI3408400.1"/>
    <property type="molecule type" value="Genomic_DNA"/>
</dbReference>
<proteinExistence type="predicted"/>
<organism evidence="1 2">
    <name type="scientific">Streptomyces cavernicola</name>
    <dbReference type="NCBI Taxonomy" id="3043613"/>
    <lineage>
        <taxon>Bacteria</taxon>
        <taxon>Bacillati</taxon>
        <taxon>Actinomycetota</taxon>
        <taxon>Actinomycetes</taxon>
        <taxon>Kitasatosporales</taxon>
        <taxon>Streptomycetaceae</taxon>
        <taxon>Streptomyces</taxon>
    </lineage>
</organism>
<accession>A0ABT6SJP7</accession>
<reference evidence="1 2" key="1">
    <citation type="submission" date="2023-05" db="EMBL/GenBank/DDBJ databases">
        <title>Draft genome sequence of Streptomyces sp. B-S-A6 isolated from a cave soil in Thailand.</title>
        <authorList>
            <person name="Chamroensaksri N."/>
            <person name="Muangham S."/>
        </authorList>
    </citation>
    <scope>NUCLEOTIDE SEQUENCE [LARGE SCALE GENOMIC DNA]</scope>
    <source>
        <strain evidence="1 2">B-S-A6</strain>
    </source>
</reference>
<protein>
    <submittedName>
        <fullName evidence="1">Uncharacterized protein</fullName>
    </submittedName>
</protein>
<comment type="caution">
    <text evidence="1">The sequence shown here is derived from an EMBL/GenBank/DDBJ whole genome shotgun (WGS) entry which is preliminary data.</text>
</comment>
<sequence length="121" mass="13764">MRLFVRVLAWLLPASGGRRRAPSPERVPVPAPALPPRRAITLPRRRSPYALNAADDRTLYVDPPLWNTLRPYVHIHARPKHVPPEQRAQAQRRWALDMALRGRDVGPERIHGVRVGGWEAA</sequence>
<gene>
    <name evidence="1" type="ORF">QIS96_31840</name>
</gene>
<name>A0ABT6SJP7_9ACTN</name>
<dbReference type="RefSeq" id="WP_282546308.1">
    <property type="nucleotide sequence ID" value="NZ_JASCIQ010000045.1"/>
</dbReference>